<accession>A0A6I0JL57</accession>
<organism evidence="1 2">
    <name type="scientific">Bacteroides uniformis</name>
    <dbReference type="NCBI Taxonomy" id="820"/>
    <lineage>
        <taxon>Bacteria</taxon>
        <taxon>Pseudomonadati</taxon>
        <taxon>Bacteroidota</taxon>
        <taxon>Bacteroidia</taxon>
        <taxon>Bacteroidales</taxon>
        <taxon>Bacteroidaceae</taxon>
        <taxon>Bacteroides</taxon>
    </lineage>
</organism>
<reference evidence="1 2" key="1">
    <citation type="journal article" date="2019" name="Nat. Med.">
        <title>A library of human gut bacterial isolates paired with longitudinal multiomics data enables mechanistic microbiome research.</title>
        <authorList>
            <person name="Poyet M."/>
            <person name="Groussin M."/>
            <person name="Gibbons S.M."/>
            <person name="Avila-Pacheco J."/>
            <person name="Jiang X."/>
            <person name="Kearney S.M."/>
            <person name="Perrotta A.R."/>
            <person name="Berdy B."/>
            <person name="Zhao S."/>
            <person name="Lieberman T.D."/>
            <person name="Swanson P.K."/>
            <person name="Smith M."/>
            <person name="Roesemann S."/>
            <person name="Alexander J.E."/>
            <person name="Rich S.A."/>
            <person name="Livny J."/>
            <person name="Vlamakis H."/>
            <person name="Clish C."/>
            <person name="Bullock K."/>
            <person name="Deik A."/>
            <person name="Scott J."/>
            <person name="Pierce K.A."/>
            <person name="Xavier R.J."/>
            <person name="Alm E.J."/>
        </authorList>
    </citation>
    <scope>NUCLEOTIDE SEQUENCE [LARGE SCALE GENOMIC DNA]</scope>
    <source>
        <strain evidence="1 2">BIOML-A37</strain>
    </source>
</reference>
<evidence type="ECO:0000313" key="1">
    <source>
        <dbReference type="EMBL" id="KAB4113783.1"/>
    </source>
</evidence>
<gene>
    <name evidence="1" type="ORF">GAQ75_24290</name>
</gene>
<sequence length="99" mass="11723">MNTVNSHFKISFLEDAKNKSFAFKRAVPYHQKTCFNSVLKQVFYRQTANQQKHLIYRIIIKQINSFSKSFTDILYRKIITILTSRTHSIPKCHLLTKKS</sequence>
<evidence type="ECO:0000313" key="2">
    <source>
        <dbReference type="Proteomes" id="UP000438773"/>
    </source>
</evidence>
<proteinExistence type="predicted"/>
<dbReference type="EMBL" id="WCUQ01000213">
    <property type="protein sequence ID" value="KAB4113783.1"/>
    <property type="molecule type" value="Genomic_DNA"/>
</dbReference>
<comment type="caution">
    <text evidence="1">The sequence shown here is derived from an EMBL/GenBank/DDBJ whole genome shotgun (WGS) entry which is preliminary data.</text>
</comment>
<dbReference type="AlphaFoldDB" id="A0A6I0JL57"/>
<protein>
    <submittedName>
        <fullName evidence="1">Uncharacterized protein</fullName>
    </submittedName>
</protein>
<dbReference type="Proteomes" id="UP000438773">
    <property type="component" value="Unassembled WGS sequence"/>
</dbReference>
<name>A0A6I0JL57_BACUN</name>